<gene>
    <name evidence="1" type="ORF">GCM10010171_08510</name>
</gene>
<keyword evidence="2" id="KW-1185">Reference proteome</keyword>
<evidence type="ECO:0000313" key="1">
    <source>
        <dbReference type="EMBL" id="GGS18277.1"/>
    </source>
</evidence>
<reference evidence="1" key="2">
    <citation type="submission" date="2020-09" db="EMBL/GenBank/DDBJ databases">
        <authorList>
            <person name="Sun Q."/>
            <person name="Ohkuma M."/>
        </authorList>
    </citation>
    <scope>NUCLEOTIDE SEQUENCE</scope>
    <source>
        <strain evidence="1">JCM 3276</strain>
    </source>
</reference>
<evidence type="ECO:0000313" key="2">
    <source>
        <dbReference type="Proteomes" id="UP000660680"/>
    </source>
</evidence>
<organism evidence="1 2">
    <name type="scientific">Actinokineospora fastidiosa</name>
    <dbReference type="NCBI Taxonomy" id="1816"/>
    <lineage>
        <taxon>Bacteria</taxon>
        <taxon>Bacillati</taxon>
        <taxon>Actinomycetota</taxon>
        <taxon>Actinomycetes</taxon>
        <taxon>Pseudonocardiales</taxon>
        <taxon>Pseudonocardiaceae</taxon>
        <taxon>Actinokineospora</taxon>
    </lineage>
</organism>
<name>A0A918G5X9_9PSEU</name>
<comment type="caution">
    <text evidence="1">The sequence shown here is derived from an EMBL/GenBank/DDBJ whole genome shotgun (WGS) entry which is preliminary data.</text>
</comment>
<dbReference type="AlphaFoldDB" id="A0A918G5X9"/>
<proteinExistence type="predicted"/>
<dbReference type="Proteomes" id="UP000660680">
    <property type="component" value="Unassembled WGS sequence"/>
</dbReference>
<sequence>MQIVCLAGGTQNLYTVSTAKDFVPIWEQGWSDCSASRNEAPLGAAEQKALKTAGYDQPEDLDLLYERCVALSEDYEYSSSYDSFTPEEMAEISGALLLCPNHPAAKQVTAAIKKSKEDADLRAAKRLFGSGVYRVGEEVAPGTYAIEGDIANCYWERQDRNGEIIDNNFIGSAKRVQVTIRASDYAFTSDGCGEWRPA</sequence>
<accession>A0A918G5X9</accession>
<dbReference type="EMBL" id="BMRB01000001">
    <property type="protein sequence ID" value="GGS18277.1"/>
    <property type="molecule type" value="Genomic_DNA"/>
</dbReference>
<protein>
    <submittedName>
        <fullName evidence="1">Uncharacterized protein</fullName>
    </submittedName>
</protein>
<reference evidence="1" key="1">
    <citation type="journal article" date="2014" name="Int. J. Syst. Evol. Microbiol.">
        <title>Complete genome sequence of Corynebacterium casei LMG S-19264T (=DSM 44701T), isolated from a smear-ripened cheese.</title>
        <authorList>
            <consortium name="US DOE Joint Genome Institute (JGI-PGF)"/>
            <person name="Walter F."/>
            <person name="Albersmeier A."/>
            <person name="Kalinowski J."/>
            <person name="Ruckert C."/>
        </authorList>
    </citation>
    <scope>NUCLEOTIDE SEQUENCE</scope>
    <source>
        <strain evidence="1">JCM 3276</strain>
    </source>
</reference>